<reference evidence="1 2" key="1">
    <citation type="journal article" date="2022" name="DNA Res.">
        <title>Chromosomal-level genome assembly of the orchid tree Bauhinia variegata (Leguminosae; Cercidoideae) supports the allotetraploid origin hypothesis of Bauhinia.</title>
        <authorList>
            <person name="Zhong Y."/>
            <person name="Chen Y."/>
            <person name="Zheng D."/>
            <person name="Pang J."/>
            <person name="Liu Y."/>
            <person name="Luo S."/>
            <person name="Meng S."/>
            <person name="Qian L."/>
            <person name="Wei D."/>
            <person name="Dai S."/>
            <person name="Zhou R."/>
        </authorList>
    </citation>
    <scope>NUCLEOTIDE SEQUENCE [LARGE SCALE GENOMIC DNA]</scope>
    <source>
        <strain evidence="1">BV-YZ2020</strain>
    </source>
</reference>
<accession>A0ACB9PL56</accession>
<organism evidence="1 2">
    <name type="scientific">Bauhinia variegata</name>
    <name type="common">Purple orchid tree</name>
    <name type="synonym">Phanera variegata</name>
    <dbReference type="NCBI Taxonomy" id="167791"/>
    <lineage>
        <taxon>Eukaryota</taxon>
        <taxon>Viridiplantae</taxon>
        <taxon>Streptophyta</taxon>
        <taxon>Embryophyta</taxon>
        <taxon>Tracheophyta</taxon>
        <taxon>Spermatophyta</taxon>
        <taxon>Magnoliopsida</taxon>
        <taxon>eudicotyledons</taxon>
        <taxon>Gunneridae</taxon>
        <taxon>Pentapetalae</taxon>
        <taxon>rosids</taxon>
        <taxon>fabids</taxon>
        <taxon>Fabales</taxon>
        <taxon>Fabaceae</taxon>
        <taxon>Cercidoideae</taxon>
        <taxon>Cercideae</taxon>
        <taxon>Bauhiniinae</taxon>
        <taxon>Bauhinia</taxon>
    </lineage>
</organism>
<evidence type="ECO:0000313" key="2">
    <source>
        <dbReference type="Proteomes" id="UP000828941"/>
    </source>
</evidence>
<keyword evidence="2" id="KW-1185">Reference proteome</keyword>
<sequence>MVVAVVELAFQCLQLDRESRPSMDKVLEALKRIECEKEEYEHQVELDVRGAGNSHSNVHPPSPTSWDRDDDCLLKNLKLSSSPNTVTDKWESESTKPSNSV</sequence>
<protein>
    <submittedName>
        <fullName evidence="1">Uncharacterized protein</fullName>
    </submittedName>
</protein>
<dbReference type="Proteomes" id="UP000828941">
    <property type="component" value="Chromosome 4"/>
</dbReference>
<dbReference type="EMBL" id="CM039429">
    <property type="protein sequence ID" value="KAI4349288.1"/>
    <property type="molecule type" value="Genomic_DNA"/>
</dbReference>
<name>A0ACB9PL56_BAUVA</name>
<comment type="caution">
    <text evidence="1">The sequence shown here is derived from an EMBL/GenBank/DDBJ whole genome shotgun (WGS) entry which is preliminary data.</text>
</comment>
<evidence type="ECO:0000313" key="1">
    <source>
        <dbReference type="EMBL" id="KAI4349288.1"/>
    </source>
</evidence>
<gene>
    <name evidence="1" type="ORF">L6164_009896</name>
</gene>
<proteinExistence type="predicted"/>